<proteinExistence type="predicted"/>
<dbReference type="Proteomes" id="UP000832034">
    <property type="component" value="Chromosome"/>
</dbReference>
<gene>
    <name evidence="1" type="ORF">LVJ81_06005</name>
</gene>
<sequence length="290" mass="31709">MSIPKFFQSTDAGAPVLTASAGSLNALLKACLINGYGDKPSAGWELVFENQTNHQLVVRSVNIESDQCCYQFTDNNSAYTTISGYDNWNDNGGINPFNTSNTRYILKRSAALVSGALGWVVIADDKSCWLVIVSAESLNCLSTFFGDYHGFNNLKKHSLILAVGSTTYSTSVAMTSMSKVNSRGLGPNGVQITLGSGTQTEEYGFGPRAVNTVSLVEGDYIVFQPVKLFSFDNNTWRLTGILPGYLFSDTTISHNGIYSKIQDINGLPNQTVIQFYYPWCGSHFINVSEW</sequence>
<name>A0ABY4EE62_VITST</name>
<protein>
    <submittedName>
        <fullName evidence="1">Uncharacterized protein</fullName>
    </submittedName>
</protein>
<evidence type="ECO:0000313" key="2">
    <source>
        <dbReference type="Proteomes" id="UP000832034"/>
    </source>
</evidence>
<keyword evidence="2" id="KW-1185">Reference proteome</keyword>
<evidence type="ECO:0000313" key="1">
    <source>
        <dbReference type="EMBL" id="UOO93576.1"/>
    </source>
</evidence>
<dbReference type="RefSeq" id="WP_019957782.1">
    <property type="nucleotide sequence ID" value="NZ_CP091512.1"/>
</dbReference>
<reference evidence="1" key="2">
    <citation type="journal article" date="2022" name="Res Sq">
        <title>Evolution of multicellular longitudinally dividing oral cavity symbionts (Neisseriaceae).</title>
        <authorList>
            <person name="Nyongesa S."/>
            <person name="Weber P."/>
            <person name="Bernet E."/>
            <person name="Pullido F."/>
            <person name="Nieckarz M."/>
            <person name="Delaby M."/>
            <person name="Nieves C."/>
            <person name="Viehboeck T."/>
            <person name="Krause N."/>
            <person name="Rivera-Millot A."/>
            <person name="Nakamura A."/>
            <person name="Vischer N."/>
            <person name="VanNieuwenhze M."/>
            <person name="Brun Y."/>
            <person name="Cava F."/>
            <person name="Bulgheresi S."/>
            <person name="Veyrier F."/>
        </authorList>
    </citation>
    <scope>NUCLEOTIDE SEQUENCE</scope>
    <source>
        <strain evidence="1">SAG 1488-6</strain>
    </source>
</reference>
<reference evidence="1" key="1">
    <citation type="submission" date="2021-12" db="EMBL/GenBank/DDBJ databases">
        <authorList>
            <person name="Veyrier F.J."/>
        </authorList>
    </citation>
    <scope>NUCLEOTIDE SEQUENCE</scope>
    <source>
        <strain evidence="1">SAG 1488-6</strain>
    </source>
</reference>
<organism evidence="1 2">
    <name type="scientific">Vitreoscilla stercoraria</name>
    <dbReference type="NCBI Taxonomy" id="61"/>
    <lineage>
        <taxon>Bacteria</taxon>
        <taxon>Pseudomonadati</taxon>
        <taxon>Pseudomonadota</taxon>
        <taxon>Betaproteobacteria</taxon>
        <taxon>Neisseriales</taxon>
        <taxon>Neisseriaceae</taxon>
        <taxon>Vitreoscilla</taxon>
    </lineage>
</organism>
<accession>A0ABY4EE62</accession>
<dbReference type="EMBL" id="CP091512">
    <property type="protein sequence ID" value="UOO93576.1"/>
    <property type="molecule type" value="Genomic_DNA"/>
</dbReference>